<dbReference type="PANTHER" id="PTHR14000">
    <property type="entry name" value="FINGER CCCH DOMAIN PROTEIN, PUTATIVE (DUF3755)-RELATED"/>
    <property type="match status" value="1"/>
</dbReference>
<feature type="region of interest" description="Disordered" evidence="1">
    <location>
        <begin position="542"/>
        <end position="563"/>
    </location>
</feature>
<dbReference type="AlphaFoldDB" id="A0AAQ3NNC7"/>
<feature type="non-terminal residue" evidence="2">
    <location>
        <position position="1"/>
    </location>
</feature>
<dbReference type="EMBL" id="CP144696">
    <property type="protein sequence ID" value="WVZ12051.1"/>
    <property type="molecule type" value="Genomic_DNA"/>
</dbReference>
<feature type="region of interest" description="Disordered" evidence="1">
    <location>
        <begin position="113"/>
        <end position="178"/>
    </location>
</feature>
<name>A0AAQ3NNC7_VIGMU</name>
<feature type="compositionally biased region" description="Acidic residues" evidence="1">
    <location>
        <begin position="546"/>
        <end position="563"/>
    </location>
</feature>
<evidence type="ECO:0000313" key="2">
    <source>
        <dbReference type="EMBL" id="WVZ12051.1"/>
    </source>
</evidence>
<evidence type="ECO:0008006" key="4">
    <source>
        <dbReference type="Google" id="ProtNLM"/>
    </source>
</evidence>
<sequence length="563" mass="62973">KRHLQVFVKMPDKNSYVDSQFLTPRRSPRFLPQLNHTTANPKSATVSVKKPNDSTVRSRISRRLNNVDVGFSSLRRSPRFNNESSDKKVKGTRVKGCEAETKEKCVVLDEGCRQRRKKERNRGSRDGVNTQGNRVISDEGTGGGEKKGVKGKSVGVETARNGVVSDESVGGGRKKGGNREIVGVKTEEKRVVCDEGFGGERKKRGNGDKRKRNDDEIRKGWTKEQDLALQSAYFTAKPSPHFWKNVSKLEQQNVKECYQNQILGRHLERDFFYSELLAHAPANSPIFASIFSEMQFSNRSSISCKDACVLVDSTTSGVPGKSQQECFDRVHIDHVTPVQLQPRSRAKTLKSSPIQEFSLSASKLLNPIDIKVRRSNVLKPKNIITQKSVEKQLQRRLAGDLDLAGDIFSVLEPNIDLSTNALQPSESLSTPKQLKENKGFLQSCTETSSSSGNKVLSRFSGSHDTDLVSPPVLKKVKNRVLHEKYVNQLRCRESRRRAASKKIIGEGRSIKKKDAVKAAKVALVSEARDAINKFRQSQVNVMDNECSSDEVNDDDIQYEDESQ</sequence>
<dbReference type="Proteomes" id="UP001374535">
    <property type="component" value="Chromosome 5"/>
</dbReference>
<feature type="compositionally biased region" description="Basic and acidic residues" evidence="1">
    <location>
        <begin position="205"/>
        <end position="217"/>
    </location>
</feature>
<keyword evidence="3" id="KW-1185">Reference proteome</keyword>
<organism evidence="2 3">
    <name type="scientific">Vigna mungo</name>
    <name type="common">Black gram</name>
    <name type="synonym">Phaseolus mungo</name>
    <dbReference type="NCBI Taxonomy" id="3915"/>
    <lineage>
        <taxon>Eukaryota</taxon>
        <taxon>Viridiplantae</taxon>
        <taxon>Streptophyta</taxon>
        <taxon>Embryophyta</taxon>
        <taxon>Tracheophyta</taxon>
        <taxon>Spermatophyta</taxon>
        <taxon>Magnoliopsida</taxon>
        <taxon>eudicotyledons</taxon>
        <taxon>Gunneridae</taxon>
        <taxon>Pentapetalae</taxon>
        <taxon>rosids</taxon>
        <taxon>fabids</taxon>
        <taxon>Fabales</taxon>
        <taxon>Fabaceae</taxon>
        <taxon>Papilionoideae</taxon>
        <taxon>50 kb inversion clade</taxon>
        <taxon>NPAAA clade</taxon>
        <taxon>indigoferoid/millettioid clade</taxon>
        <taxon>Phaseoleae</taxon>
        <taxon>Vigna</taxon>
    </lineage>
</organism>
<evidence type="ECO:0000256" key="1">
    <source>
        <dbReference type="SAM" id="MobiDB-lite"/>
    </source>
</evidence>
<protein>
    <recommendedName>
        <fullName evidence="4">Myb-like domain-containing protein</fullName>
    </recommendedName>
</protein>
<proteinExistence type="predicted"/>
<gene>
    <name evidence="2" type="ORF">V8G54_016581</name>
</gene>
<dbReference type="PANTHER" id="PTHR14000:SF17">
    <property type="entry name" value="MYB-LIKE DOMAIN-CONTAINING PROTEIN"/>
    <property type="match status" value="1"/>
</dbReference>
<feature type="region of interest" description="Disordered" evidence="1">
    <location>
        <begin position="197"/>
        <end position="217"/>
    </location>
</feature>
<reference evidence="2 3" key="1">
    <citation type="journal article" date="2023" name="Life. Sci Alliance">
        <title>Evolutionary insights into 3D genome organization and epigenetic landscape of Vigna mungo.</title>
        <authorList>
            <person name="Junaid A."/>
            <person name="Singh B."/>
            <person name="Bhatia S."/>
        </authorList>
    </citation>
    <scope>NUCLEOTIDE SEQUENCE [LARGE SCALE GENOMIC DNA]</scope>
    <source>
        <strain evidence="2">Urdbean</strain>
    </source>
</reference>
<evidence type="ECO:0000313" key="3">
    <source>
        <dbReference type="Proteomes" id="UP001374535"/>
    </source>
</evidence>
<accession>A0AAQ3NNC7</accession>